<dbReference type="AlphaFoldDB" id="A0A510X999"/>
<comment type="caution">
    <text evidence="3">The sequence shown here is derived from an EMBL/GenBank/DDBJ whole genome shotgun (WGS) entry which is preliminary data.</text>
</comment>
<dbReference type="Proteomes" id="UP000321275">
    <property type="component" value="Unassembled WGS sequence"/>
</dbReference>
<dbReference type="Pfam" id="PF03502">
    <property type="entry name" value="Channel_Tsx"/>
    <property type="match status" value="1"/>
</dbReference>
<dbReference type="Proteomes" id="UP000651738">
    <property type="component" value="Unassembled WGS sequence"/>
</dbReference>
<feature type="signal peptide" evidence="2">
    <location>
        <begin position="1"/>
        <end position="24"/>
    </location>
</feature>
<organism evidence="3 5">
    <name type="scientific">Bisbaumannia pacifica</name>
    <dbReference type="NCBI Taxonomy" id="77098"/>
    <lineage>
        <taxon>Bacteria</taxon>
        <taxon>Pseudomonadati</taxon>
        <taxon>Pseudomonadota</taxon>
        <taxon>Gammaproteobacteria</taxon>
        <taxon>Oceanospirillales</taxon>
        <taxon>Halomonadaceae</taxon>
        <taxon>Bisbaumannia</taxon>
    </lineage>
</organism>
<keyword evidence="2" id="KW-0732">Signal</keyword>
<reference evidence="4 6" key="2">
    <citation type="submission" date="2020-12" db="EMBL/GenBank/DDBJ databases">
        <title>Draft genome sequence of Halomonas pacifica strain CARE-V15.</title>
        <authorList>
            <person name="Vignesh N."/>
            <person name="Thabitha A."/>
            <person name="Saravanan R."/>
            <person name="Manigandan V."/>
        </authorList>
    </citation>
    <scope>NUCLEOTIDE SEQUENCE [LARGE SCALE GENOMIC DNA]</scope>
    <source>
        <strain evidence="4 6">CARE-V15</strain>
    </source>
</reference>
<feature type="chain" id="PRO_5021964216" evidence="2">
    <location>
        <begin position="25"/>
        <end position="254"/>
    </location>
</feature>
<dbReference type="InterPro" id="IPR036777">
    <property type="entry name" value="Channel_Tsx-like_sf"/>
</dbReference>
<evidence type="ECO:0000256" key="2">
    <source>
        <dbReference type="SAM" id="SignalP"/>
    </source>
</evidence>
<dbReference type="GO" id="GO:0009279">
    <property type="term" value="C:cell outer membrane"/>
    <property type="evidence" value="ECO:0007669"/>
    <property type="project" value="InterPro"/>
</dbReference>
<reference evidence="3 5" key="1">
    <citation type="submission" date="2019-07" db="EMBL/GenBank/DDBJ databases">
        <title>Whole genome shotgun sequence of Halomonas pacifica NBRC 102220.</title>
        <authorList>
            <person name="Hosoyama A."/>
            <person name="Uohara A."/>
            <person name="Ohji S."/>
            <person name="Ichikawa N."/>
        </authorList>
    </citation>
    <scope>NUCLEOTIDE SEQUENCE [LARGE SCALE GENOMIC DNA]</scope>
    <source>
        <strain evidence="3 5">NBRC 102220</strain>
    </source>
</reference>
<comment type="similarity">
    <text evidence="1">Belongs to the nucleoside-specific channel-forming outer membrane porin (Tsx) (TC 1.B.10) family.</text>
</comment>
<gene>
    <name evidence="3" type="ORF">HPA02_18540</name>
    <name evidence="4" type="ORF">I7V36_04830</name>
</gene>
<protein>
    <submittedName>
        <fullName evidence="3">Membrane protein</fullName>
    </submittedName>
</protein>
<evidence type="ECO:0000313" key="5">
    <source>
        <dbReference type="Proteomes" id="UP000321275"/>
    </source>
</evidence>
<dbReference type="SUPFAM" id="SSF111364">
    <property type="entry name" value="Tsx-like channel"/>
    <property type="match status" value="1"/>
</dbReference>
<dbReference type="RefSeq" id="WP_146802913.1">
    <property type="nucleotide sequence ID" value="NZ_BJUK01000018.1"/>
</dbReference>
<name>A0A510X999_9GAMM</name>
<evidence type="ECO:0000313" key="6">
    <source>
        <dbReference type="Proteomes" id="UP000651738"/>
    </source>
</evidence>
<sequence length="254" mass="27978">MHNHKKLALAAAASTLLISQAASAALYSTTKVEALYGWDYEAQAGAGFTIDTEEHAILTVANATGWTHGDSFFFVDFTNLDQGTQDEQDRGSAHAEWSLRGNLGSLTGLDLSAGPLTDVYAIGQLDLDRNSSTRKTTHLAGLSFDFDVPGFSFVKLHAMYRNDESAAARGSSEQYTLVWNAPFTIGSADFTFEGFMDYITEEGDLESQLLTQPQLVWHATPNFGIGLEYQYWENKFGLDGTDESLPQLMVRWTF</sequence>
<dbReference type="OrthoDB" id="104801at2"/>
<dbReference type="InterPro" id="IPR018013">
    <property type="entry name" value="Channel_Tsx-like"/>
</dbReference>
<dbReference type="EMBL" id="BJUK01000018">
    <property type="protein sequence ID" value="GEK47571.1"/>
    <property type="molecule type" value="Genomic_DNA"/>
</dbReference>
<evidence type="ECO:0000313" key="3">
    <source>
        <dbReference type="EMBL" id="GEK47571.1"/>
    </source>
</evidence>
<evidence type="ECO:0000313" key="4">
    <source>
        <dbReference type="EMBL" id="MBH8579415.1"/>
    </source>
</evidence>
<proteinExistence type="inferred from homology"/>
<accession>A0A510X999</accession>
<evidence type="ECO:0000256" key="1">
    <source>
        <dbReference type="ARBA" id="ARBA00008728"/>
    </source>
</evidence>
<dbReference type="EMBL" id="JAEDAF010000003">
    <property type="protein sequence ID" value="MBH8579415.1"/>
    <property type="molecule type" value="Genomic_DNA"/>
</dbReference>
<keyword evidence="5" id="KW-1185">Reference proteome</keyword>
<dbReference type="Gene3D" id="2.40.230.20">
    <property type="entry name" value="Nucleoside-specific channel-forming protein, Tsx-like"/>
    <property type="match status" value="1"/>
</dbReference>